<protein>
    <submittedName>
        <fullName evidence="2">Uncharacterized protein</fullName>
    </submittedName>
</protein>
<dbReference type="InterPro" id="IPR011989">
    <property type="entry name" value="ARM-like"/>
</dbReference>
<keyword evidence="3" id="KW-1185">Reference proteome</keyword>
<evidence type="ECO:0000256" key="1">
    <source>
        <dbReference type="SAM" id="MobiDB-lite"/>
    </source>
</evidence>
<dbReference type="EMBL" id="CAICTM010001132">
    <property type="protein sequence ID" value="CAB9520781.1"/>
    <property type="molecule type" value="Genomic_DNA"/>
</dbReference>
<dbReference type="Gene3D" id="1.25.10.10">
    <property type="entry name" value="Leucine-rich Repeat Variant"/>
    <property type="match status" value="1"/>
</dbReference>
<dbReference type="SUPFAM" id="SSF48371">
    <property type="entry name" value="ARM repeat"/>
    <property type="match status" value="1"/>
</dbReference>
<evidence type="ECO:0000313" key="2">
    <source>
        <dbReference type="EMBL" id="CAB9520781.1"/>
    </source>
</evidence>
<dbReference type="Proteomes" id="UP001153069">
    <property type="component" value="Unassembled WGS sequence"/>
</dbReference>
<name>A0A9N8HP08_9STRA</name>
<evidence type="ECO:0000313" key="3">
    <source>
        <dbReference type="Proteomes" id="UP001153069"/>
    </source>
</evidence>
<gene>
    <name evidence="2" type="ORF">SEMRO_1134_G244920.1</name>
</gene>
<comment type="caution">
    <text evidence="2">The sequence shown here is derived from an EMBL/GenBank/DDBJ whole genome shotgun (WGS) entry which is preliminary data.</text>
</comment>
<reference evidence="2" key="1">
    <citation type="submission" date="2020-06" db="EMBL/GenBank/DDBJ databases">
        <authorList>
            <consortium name="Plant Systems Biology data submission"/>
        </authorList>
    </citation>
    <scope>NUCLEOTIDE SEQUENCE</scope>
    <source>
        <strain evidence="2">D6</strain>
    </source>
</reference>
<dbReference type="AlphaFoldDB" id="A0A9N8HP08"/>
<sequence>MTKRSNDVLAPSAKRSRKMAAQPNAIAVMARPDKASSCPAAATVVTSTVLSNQESPTKIGRLPLMPSIAPTSAVGANKVTKYAYDMVETFRRDPIQCDQFVAIGGPLSLLVFMKQWQHNEEVQEELFSCLGWFVYCFKEKNLAGKFDVFSFLRKAGVLAAIVEVMRLYPKRSVLQRNGMYMIMYLCEYAHGDNCQQQEMAYDFIHELQGISSIVAACVSHPTVDYVQKVACALLATLCHLGFYNITVMKTEALPTVALAIAVFPHDAFLVNQAADFTEMVLRAYHK</sequence>
<accession>A0A9N8HP08</accession>
<dbReference type="InterPro" id="IPR016024">
    <property type="entry name" value="ARM-type_fold"/>
</dbReference>
<organism evidence="2 3">
    <name type="scientific">Seminavis robusta</name>
    <dbReference type="NCBI Taxonomy" id="568900"/>
    <lineage>
        <taxon>Eukaryota</taxon>
        <taxon>Sar</taxon>
        <taxon>Stramenopiles</taxon>
        <taxon>Ochrophyta</taxon>
        <taxon>Bacillariophyta</taxon>
        <taxon>Bacillariophyceae</taxon>
        <taxon>Bacillariophycidae</taxon>
        <taxon>Naviculales</taxon>
        <taxon>Naviculaceae</taxon>
        <taxon>Seminavis</taxon>
    </lineage>
</organism>
<proteinExistence type="predicted"/>
<feature type="region of interest" description="Disordered" evidence="1">
    <location>
        <begin position="1"/>
        <end position="21"/>
    </location>
</feature>